<evidence type="ECO:0000256" key="2">
    <source>
        <dbReference type="SAM" id="Phobius"/>
    </source>
</evidence>
<accession>A0ABY4L5F2</accession>
<protein>
    <submittedName>
        <fullName evidence="3">Uncharacterized protein</fullName>
    </submittedName>
</protein>
<evidence type="ECO:0000313" key="4">
    <source>
        <dbReference type="Proteomes" id="UP000832041"/>
    </source>
</evidence>
<dbReference type="RefSeq" id="WP_248591393.1">
    <property type="nucleotide sequence ID" value="NZ_BAABEB010000011.1"/>
</dbReference>
<dbReference type="Proteomes" id="UP000832041">
    <property type="component" value="Chromosome"/>
</dbReference>
<proteinExistence type="predicted"/>
<evidence type="ECO:0000313" key="3">
    <source>
        <dbReference type="EMBL" id="UPT22886.1"/>
    </source>
</evidence>
<feature type="transmembrane region" description="Helical" evidence="2">
    <location>
        <begin position="89"/>
        <end position="110"/>
    </location>
</feature>
<name>A0ABY4L5F2_THEAE</name>
<feature type="region of interest" description="Disordered" evidence="1">
    <location>
        <begin position="34"/>
        <end position="70"/>
    </location>
</feature>
<organism evidence="3 4">
    <name type="scientific">Thermobifida alba</name>
    <name type="common">Thermomonospora alba</name>
    <dbReference type="NCBI Taxonomy" id="53522"/>
    <lineage>
        <taxon>Bacteria</taxon>
        <taxon>Bacillati</taxon>
        <taxon>Actinomycetota</taxon>
        <taxon>Actinomycetes</taxon>
        <taxon>Streptosporangiales</taxon>
        <taxon>Nocardiopsidaceae</taxon>
        <taxon>Thermobifida</taxon>
    </lineage>
</organism>
<evidence type="ECO:0000256" key="1">
    <source>
        <dbReference type="SAM" id="MobiDB-lite"/>
    </source>
</evidence>
<gene>
    <name evidence="3" type="ORF">FOF52_19655</name>
</gene>
<keyword evidence="2" id="KW-1133">Transmembrane helix</keyword>
<keyword evidence="2" id="KW-0472">Membrane</keyword>
<keyword evidence="2" id="KW-0812">Transmembrane</keyword>
<reference evidence="3 4" key="1">
    <citation type="submission" date="2020-04" db="EMBL/GenBank/DDBJ databases">
        <title>Thermobifida alba genome sequencing and assembly.</title>
        <authorList>
            <person name="Luzics S."/>
            <person name="Horvath B."/>
            <person name="Nagy I."/>
            <person name="Toth A."/>
            <person name="Nagy I."/>
            <person name="Kukolya J."/>
        </authorList>
    </citation>
    <scope>NUCLEOTIDE SEQUENCE [LARGE SCALE GENOMIC DNA]</scope>
    <source>
        <strain evidence="3 4">DSM 43795</strain>
    </source>
</reference>
<keyword evidence="4" id="KW-1185">Reference proteome</keyword>
<feature type="transmembrane region" description="Helical" evidence="2">
    <location>
        <begin position="6"/>
        <end position="23"/>
    </location>
</feature>
<dbReference type="EMBL" id="CP051627">
    <property type="protein sequence ID" value="UPT22886.1"/>
    <property type="molecule type" value="Genomic_DNA"/>
</dbReference>
<sequence length="185" mass="20325">MSSSPLYLAIVAVWILVLVPMLLRRDAADPAADGLRRDQAEDEASNGEAGTAEPEVEHVTHAEPPPVLPRPARVSRARIIARRRRRTSALALLLLATGAAVVMGLGPWWVLAPPVLLMAGHLVLLREAAKADAEQRAARQARRRALRRARRSAEAARQAEVVELTDRRNQVYDQYTDAQRRAAGD</sequence>